<gene>
    <name evidence="2" type="ORF">ABT39_MTgene2766</name>
</gene>
<dbReference type="AlphaFoldDB" id="A0A101M1X4"/>
<name>A0A101M1X4_PICGL</name>
<comment type="caution">
    <text evidence="2">The sequence shown here is derived from an EMBL/GenBank/DDBJ whole genome shotgun (WGS) entry which is preliminary data.</text>
</comment>
<reference evidence="2" key="1">
    <citation type="journal article" date="2015" name="Genome Biol. Evol.">
        <title>Organellar Genomes of White Spruce (Picea glauca): Assembly and Annotation.</title>
        <authorList>
            <person name="Jackman S.D."/>
            <person name="Warren R.L."/>
            <person name="Gibb E.A."/>
            <person name="Vandervalk B.P."/>
            <person name="Mohamadi H."/>
            <person name="Chu J."/>
            <person name="Raymond A."/>
            <person name="Pleasance S."/>
            <person name="Coope R."/>
            <person name="Wildung M.R."/>
            <person name="Ritland C.E."/>
            <person name="Bousquet J."/>
            <person name="Jones S.J."/>
            <person name="Bohlmann J."/>
            <person name="Birol I."/>
        </authorList>
    </citation>
    <scope>NUCLEOTIDE SEQUENCE [LARGE SCALE GENOMIC DNA]</scope>
    <source>
        <tissue evidence="2">Flushing bud</tissue>
    </source>
</reference>
<evidence type="ECO:0000256" key="1">
    <source>
        <dbReference type="SAM" id="MobiDB-lite"/>
    </source>
</evidence>
<proteinExistence type="predicted"/>
<accession>A0A101M1X4</accession>
<geneLocation type="mitochondrion" evidence="2"/>
<feature type="region of interest" description="Disordered" evidence="1">
    <location>
        <begin position="1"/>
        <end position="29"/>
    </location>
</feature>
<dbReference type="EMBL" id="LKAM01000002">
    <property type="protein sequence ID" value="KUM49541.1"/>
    <property type="molecule type" value="Genomic_DNA"/>
</dbReference>
<keyword evidence="2" id="KW-0496">Mitochondrion</keyword>
<feature type="compositionally biased region" description="Basic and acidic residues" evidence="1">
    <location>
        <begin position="1"/>
        <end position="15"/>
    </location>
</feature>
<evidence type="ECO:0000313" key="2">
    <source>
        <dbReference type="EMBL" id="KUM49541.1"/>
    </source>
</evidence>
<organism evidence="2">
    <name type="scientific">Picea glauca</name>
    <name type="common">White spruce</name>
    <name type="synonym">Pinus glauca</name>
    <dbReference type="NCBI Taxonomy" id="3330"/>
    <lineage>
        <taxon>Eukaryota</taxon>
        <taxon>Viridiplantae</taxon>
        <taxon>Streptophyta</taxon>
        <taxon>Embryophyta</taxon>
        <taxon>Tracheophyta</taxon>
        <taxon>Spermatophyta</taxon>
        <taxon>Pinopsida</taxon>
        <taxon>Pinidae</taxon>
        <taxon>Conifers I</taxon>
        <taxon>Pinales</taxon>
        <taxon>Pinaceae</taxon>
        <taxon>Picea</taxon>
    </lineage>
</organism>
<protein>
    <submittedName>
        <fullName evidence="2">Uncharacterized protein</fullName>
    </submittedName>
</protein>
<feature type="compositionally biased region" description="Polar residues" evidence="1">
    <location>
        <begin position="17"/>
        <end position="29"/>
    </location>
</feature>
<sequence>MGSKDQCLHNKRERGPTLSSGDHTVDTTYSDSLDHFQLHDPLPTPIGHSEKQKLEKSFRFLRGGKAIQEDAWYRMIVVHDYVKGVTRQEVPQNRPPLAQIPPS</sequence>